<feature type="transmembrane region" description="Helical" evidence="5">
    <location>
        <begin position="188"/>
        <end position="211"/>
    </location>
</feature>
<feature type="transmembrane region" description="Helical" evidence="5">
    <location>
        <begin position="308"/>
        <end position="327"/>
    </location>
</feature>
<dbReference type="EMBL" id="JBHSBW010000011">
    <property type="protein sequence ID" value="MFC4212065.1"/>
    <property type="molecule type" value="Genomic_DNA"/>
</dbReference>
<keyword evidence="3 5" id="KW-1133">Transmembrane helix</keyword>
<dbReference type="InterPro" id="IPR014743">
    <property type="entry name" value="Cl-channel_core"/>
</dbReference>
<dbReference type="PANTHER" id="PTHR43427">
    <property type="entry name" value="CHLORIDE CHANNEL PROTEIN CLC-E"/>
    <property type="match status" value="1"/>
</dbReference>
<dbReference type="InterPro" id="IPR050368">
    <property type="entry name" value="ClC-type_chloride_channel"/>
</dbReference>
<protein>
    <submittedName>
        <fullName evidence="6">Voltage-gated chloride channel family protein</fullName>
    </submittedName>
</protein>
<feature type="transmembrane region" description="Helical" evidence="5">
    <location>
        <begin position="232"/>
        <end position="253"/>
    </location>
</feature>
<name>A0ABV8PBQ9_9SPHI</name>
<comment type="subcellular location">
    <subcellularLocation>
        <location evidence="1">Membrane</location>
        <topology evidence="1">Multi-pass membrane protein</topology>
    </subcellularLocation>
</comment>
<feature type="transmembrane region" description="Helical" evidence="5">
    <location>
        <begin position="105"/>
        <end position="125"/>
    </location>
</feature>
<evidence type="ECO:0000256" key="4">
    <source>
        <dbReference type="ARBA" id="ARBA00023136"/>
    </source>
</evidence>
<feature type="transmembrane region" description="Helical" evidence="5">
    <location>
        <begin position="66"/>
        <end position="85"/>
    </location>
</feature>
<feature type="transmembrane region" description="Helical" evidence="5">
    <location>
        <begin position="32"/>
        <end position="54"/>
    </location>
</feature>
<proteinExistence type="predicted"/>
<evidence type="ECO:0000256" key="1">
    <source>
        <dbReference type="ARBA" id="ARBA00004141"/>
    </source>
</evidence>
<feature type="transmembrane region" description="Helical" evidence="5">
    <location>
        <begin position="390"/>
        <end position="409"/>
    </location>
</feature>
<keyword evidence="2 5" id="KW-0812">Transmembrane</keyword>
<feature type="transmembrane region" description="Helical" evidence="5">
    <location>
        <begin position="273"/>
        <end position="296"/>
    </location>
</feature>
<dbReference type="Pfam" id="PF00654">
    <property type="entry name" value="Voltage_CLC"/>
    <property type="match status" value="1"/>
</dbReference>
<dbReference type="Gene3D" id="1.10.3080.10">
    <property type="entry name" value="Clc chloride channel"/>
    <property type="match status" value="1"/>
</dbReference>
<dbReference type="InterPro" id="IPR001807">
    <property type="entry name" value="ClC"/>
</dbReference>
<dbReference type="Proteomes" id="UP001595789">
    <property type="component" value="Unassembled WGS sequence"/>
</dbReference>
<evidence type="ECO:0000256" key="2">
    <source>
        <dbReference type="ARBA" id="ARBA00022692"/>
    </source>
</evidence>
<reference evidence="7" key="1">
    <citation type="journal article" date="2019" name="Int. J. Syst. Evol. Microbiol.">
        <title>The Global Catalogue of Microorganisms (GCM) 10K type strain sequencing project: providing services to taxonomists for standard genome sequencing and annotation.</title>
        <authorList>
            <consortium name="The Broad Institute Genomics Platform"/>
            <consortium name="The Broad Institute Genome Sequencing Center for Infectious Disease"/>
            <person name="Wu L."/>
            <person name="Ma J."/>
        </authorList>
    </citation>
    <scope>NUCLEOTIDE SEQUENCE [LARGE SCALE GENOMIC DNA]</scope>
    <source>
        <strain evidence="7">CCM 8691</strain>
    </source>
</reference>
<keyword evidence="7" id="KW-1185">Reference proteome</keyword>
<organism evidence="6 7">
    <name type="scientific">Pedobacter lithocola</name>
    <dbReference type="NCBI Taxonomy" id="1908239"/>
    <lineage>
        <taxon>Bacteria</taxon>
        <taxon>Pseudomonadati</taxon>
        <taxon>Bacteroidota</taxon>
        <taxon>Sphingobacteriia</taxon>
        <taxon>Sphingobacteriales</taxon>
        <taxon>Sphingobacteriaceae</taxon>
        <taxon>Pedobacter</taxon>
    </lineage>
</organism>
<dbReference type="RefSeq" id="WP_378985709.1">
    <property type="nucleotide sequence ID" value="NZ_JBHSBW010000011.1"/>
</dbReference>
<evidence type="ECO:0000256" key="3">
    <source>
        <dbReference type="ARBA" id="ARBA00022989"/>
    </source>
</evidence>
<feature type="transmembrane region" description="Helical" evidence="5">
    <location>
        <begin position="159"/>
        <end position="182"/>
    </location>
</feature>
<comment type="caution">
    <text evidence="6">The sequence shown here is derived from an EMBL/GenBank/DDBJ whole genome shotgun (WGS) entry which is preliminary data.</text>
</comment>
<accession>A0ABV8PBQ9</accession>
<dbReference type="SUPFAM" id="SSF81340">
    <property type="entry name" value="Clc chloride channel"/>
    <property type="match status" value="1"/>
</dbReference>
<dbReference type="CDD" id="cd03682">
    <property type="entry name" value="ClC_sycA_like"/>
    <property type="match status" value="1"/>
</dbReference>
<sequence length="429" mass="46137">MPVKKLTEGNLSYLHRFQKLEFGLLLANSLKWLFFSAILGAIVGSASALFLVALNFVTDYREQNQWIIIFLPLAGLLIGLAYHYWGKEVVKGNNLLIEELQSPKNIIPIIMAPLIFLGTIITHLFGGSAGREGTAVQIGGAFADQFTKVFKLKPRDRKIILICGISAGFASVFGTPLAGAVFGLEVFVIGSVMYTAILPSLITAVIADYACKAWGVGHTHYSISIVPQMDMINLLLSLGAGIIFGLAARSFSALNHGLSQVFSKIKYPPLRPFAGGLILIGIIFLLGTTRYIGLGIPVISESFNQQEPYYTFAIKLFLTALTLSAGFKGGEVTPLFFIGATLGSFLSIFVPLPVGLLAGMGFVAVFSGAANTPLACIFMGVELFGAECGIYIGLACVMSYLFSGHTGIYRSQTIGSAKHLLLKRHQFLS</sequence>
<dbReference type="PANTHER" id="PTHR43427:SF12">
    <property type="entry name" value="CHLORIDE TRANSPORTER"/>
    <property type="match status" value="1"/>
</dbReference>
<evidence type="ECO:0000256" key="5">
    <source>
        <dbReference type="SAM" id="Phobius"/>
    </source>
</evidence>
<evidence type="ECO:0000313" key="6">
    <source>
        <dbReference type="EMBL" id="MFC4212065.1"/>
    </source>
</evidence>
<dbReference type="PRINTS" id="PR00762">
    <property type="entry name" value="CLCHANNEL"/>
</dbReference>
<gene>
    <name evidence="6" type="ORF">ACFOWA_12770</name>
</gene>
<evidence type="ECO:0000313" key="7">
    <source>
        <dbReference type="Proteomes" id="UP001595789"/>
    </source>
</evidence>
<keyword evidence="4 5" id="KW-0472">Membrane</keyword>